<evidence type="ECO:0000313" key="2">
    <source>
        <dbReference type="EMBL" id="MDC8011044.1"/>
    </source>
</evidence>
<accession>A0A9X3YG37</accession>
<feature type="chain" id="PRO_5040990639" evidence="1">
    <location>
        <begin position="26"/>
        <end position="390"/>
    </location>
</feature>
<dbReference type="RefSeq" id="WP_263544463.1">
    <property type="nucleotide sequence ID" value="NZ_JAOVZO020000001.1"/>
</dbReference>
<reference evidence="2" key="1">
    <citation type="submission" date="2023-02" db="EMBL/GenBank/DDBJ databases">
        <title>Tahibacter soli sp. nov. isolated from soil.</title>
        <authorList>
            <person name="Baek J.H."/>
            <person name="Lee J.K."/>
            <person name="Choi D.G."/>
            <person name="Jeon C.O."/>
        </authorList>
    </citation>
    <scope>NUCLEOTIDE SEQUENCE</scope>
    <source>
        <strain evidence="2">BL</strain>
    </source>
</reference>
<feature type="signal peptide" evidence="1">
    <location>
        <begin position="1"/>
        <end position="25"/>
    </location>
</feature>
<keyword evidence="1" id="KW-0732">Signal</keyword>
<dbReference type="AlphaFoldDB" id="A0A9X3YG37"/>
<dbReference type="EMBL" id="JAOVZO020000001">
    <property type="protein sequence ID" value="MDC8011044.1"/>
    <property type="molecule type" value="Genomic_DNA"/>
</dbReference>
<proteinExistence type="predicted"/>
<comment type="caution">
    <text evidence="2">The sequence shown here is derived from an EMBL/GenBank/DDBJ whole genome shotgun (WGS) entry which is preliminary data.</text>
</comment>
<name>A0A9X3YG37_9GAMM</name>
<sequence>MRQRRSRLPAVALLACGALPVTAFAQTACSTEASKKAADAIAAPRGVVRAAVAGNDLDTDLAPATSDAIVALKAALVTLVDAQVACAASKSTDTKTLAAALERAAGDGKTGDAAIGVEARTFDDPPLLGVTAQIPIPCGVDALWLAYVPDGAHWRRVLTTTSPRYARVDGAWSAFQVAVSPRDGDGRWFAAMSHIRPWCTSTWSTIDYTVLRPGANPDAPAPVFAGSDGLWWGNDDTGRLKVDAGHVELRFTGASIDTGLHNREYVRRYAIDGATATRVAPVASSARDFVDEWIVSPWPLARRWSAQASSLEQAHEALHAARKRYEPVEFGAIAACVDAPGTTQVELRRDDGAASTFFRVSGNGDYVMAAVAERGAPHCDTPLPETPAAD</sequence>
<evidence type="ECO:0000256" key="1">
    <source>
        <dbReference type="SAM" id="SignalP"/>
    </source>
</evidence>
<keyword evidence="3" id="KW-1185">Reference proteome</keyword>
<dbReference type="Proteomes" id="UP001139971">
    <property type="component" value="Unassembled WGS sequence"/>
</dbReference>
<gene>
    <name evidence="2" type="ORF">OD750_000630</name>
</gene>
<organism evidence="2 3">
    <name type="scientific">Tahibacter soli</name>
    <dbReference type="NCBI Taxonomy" id="2983605"/>
    <lineage>
        <taxon>Bacteria</taxon>
        <taxon>Pseudomonadati</taxon>
        <taxon>Pseudomonadota</taxon>
        <taxon>Gammaproteobacteria</taxon>
        <taxon>Lysobacterales</taxon>
        <taxon>Rhodanobacteraceae</taxon>
        <taxon>Tahibacter</taxon>
    </lineage>
</organism>
<evidence type="ECO:0000313" key="3">
    <source>
        <dbReference type="Proteomes" id="UP001139971"/>
    </source>
</evidence>
<protein>
    <submittedName>
        <fullName evidence="2">Uncharacterized protein</fullName>
    </submittedName>
</protein>